<dbReference type="KEGG" id="als:DJ013_05185"/>
<dbReference type="InterPro" id="IPR012020">
    <property type="entry name" value="ABHD4"/>
</dbReference>
<reference evidence="4 5" key="1">
    <citation type="submission" date="2018-05" db="EMBL/GenBank/DDBJ databases">
        <title>Complete genome sequence of Arcticibacterium luteifluviistationis SM1504T, a cytophagaceae bacterium isolated from Arctic surface seawater.</title>
        <authorList>
            <person name="Li Y."/>
            <person name="Qin Q.-L."/>
        </authorList>
    </citation>
    <scope>NUCLEOTIDE SEQUENCE [LARGE SCALE GENOMIC DNA]</scope>
    <source>
        <strain evidence="4 5">SM1504</strain>
    </source>
</reference>
<feature type="domain" description="AB hydrolase-1" evidence="3">
    <location>
        <begin position="57"/>
        <end position="296"/>
    </location>
</feature>
<protein>
    <submittedName>
        <fullName evidence="4">Alpha/beta hydrolase</fullName>
    </submittedName>
</protein>
<dbReference type="AlphaFoldDB" id="A0A2Z4G8S7"/>
<accession>A0A2Z4G8S7</accession>
<evidence type="ECO:0000259" key="3">
    <source>
        <dbReference type="Pfam" id="PF00561"/>
    </source>
</evidence>
<dbReference type="OrthoDB" id="332676at2"/>
<dbReference type="PANTHER" id="PTHR10794">
    <property type="entry name" value="ABHYDROLASE DOMAIN-CONTAINING PROTEIN"/>
    <property type="match status" value="1"/>
</dbReference>
<name>A0A2Z4G8S7_9BACT</name>
<dbReference type="EMBL" id="CP029480">
    <property type="protein sequence ID" value="AWV97591.1"/>
    <property type="molecule type" value="Genomic_DNA"/>
</dbReference>
<feature type="active site" description="Charge relay system" evidence="2">
    <location>
        <position position="263"/>
    </location>
</feature>
<feature type="active site" description="Charge relay system" evidence="2">
    <location>
        <position position="292"/>
    </location>
</feature>
<keyword evidence="5" id="KW-1185">Reference proteome</keyword>
<comment type="similarity">
    <text evidence="1">Belongs to the AB hydrolase superfamily. AB hydrolase 4 family.</text>
</comment>
<proteinExistence type="inferred from homology"/>
<evidence type="ECO:0000313" key="4">
    <source>
        <dbReference type="EMBL" id="AWV97591.1"/>
    </source>
</evidence>
<dbReference type="InterPro" id="IPR000073">
    <property type="entry name" value="AB_hydrolase_1"/>
</dbReference>
<keyword evidence="4" id="KW-0378">Hydrolase</keyword>
<dbReference type="GO" id="GO:0034338">
    <property type="term" value="F:short-chain carboxylesterase activity"/>
    <property type="evidence" value="ECO:0007669"/>
    <property type="project" value="TreeGrafter"/>
</dbReference>
<gene>
    <name evidence="4" type="ORF">DJ013_05185</name>
</gene>
<dbReference type="Pfam" id="PF00561">
    <property type="entry name" value="Abhydrolase_1"/>
    <property type="match status" value="1"/>
</dbReference>
<dbReference type="PANTHER" id="PTHR10794:SF94">
    <property type="entry name" value="ESTERASE YHET-RELATED"/>
    <property type="match status" value="1"/>
</dbReference>
<evidence type="ECO:0000256" key="1">
    <source>
        <dbReference type="ARBA" id="ARBA00010884"/>
    </source>
</evidence>
<dbReference type="PIRSF" id="PIRSF005211">
    <property type="entry name" value="Ab_hydro_YheT"/>
    <property type="match status" value="1"/>
</dbReference>
<evidence type="ECO:0000313" key="5">
    <source>
        <dbReference type="Proteomes" id="UP000249873"/>
    </source>
</evidence>
<sequence length="321" mass="36678">MLKTSFSPPFWQFEGHLQTIYPSFFRKISLSYEKERLELEDGDFLDLEWLNNDSDKLILVTHGLEGDASRHYVTGMIQKFHEQGFDGLGWNCRSCSGEMNRLPKFYHHGDAEDLRAVMEYAIKKKGYKEVVLAGFSMGGSLTLRLVAEKPELLPVEVKLAAVASVPLDLRDSVEELQKPIKRFYMDRFLRKLEVKIKQKSVQFPDNDFFKGEAKTNNFFEFDGKYTAPLHGYKDAFDFYAKASAKPLLNRIKVPTLIVQALNDPFLGDKCFDLGKAESNSNLKLLLPKEGGHVGFMQSGQKSTYVEDQALSFYHDLKKASE</sequence>
<dbReference type="Gene3D" id="3.40.50.1820">
    <property type="entry name" value="alpha/beta hydrolase"/>
    <property type="match status" value="1"/>
</dbReference>
<feature type="active site" description="Charge relay system" evidence="2">
    <location>
        <position position="136"/>
    </location>
</feature>
<organism evidence="4 5">
    <name type="scientific">Arcticibacterium luteifluviistationis</name>
    <dbReference type="NCBI Taxonomy" id="1784714"/>
    <lineage>
        <taxon>Bacteria</taxon>
        <taxon>Pseudomonadati</taxon>
        <taxon>Bacteroidota</taxon>
        <taxon>Cytophagia</taxon>
        <taxon>Cytophagales</taxon>
        <taxon>Leadbetterellaceae</taxon>
        <taxon>Arcticibacterium</taxon>
    </lineage>
</organism>
<dbReference type="InterPro" id="IPR050960">
    <property type="entry name" value="AB_hydrolase_4_sf"/>
</dbReference>
<dbReference type="GO" id="GO:0047372">
    <property type="term" value="F:monoacylglycerol lipase activity"/>
    <property type="evidence" value="ECO:0007669"/>
    <property type="project" value="TreeGrafter"/>
</dbReference>
<dbReference type="SUPFAM" id="SSF53474">
    <property type="entry name" value="alpha/beta-Hydrolases"/>
    <property type="match status" value="1"/>
</dbReference>
<dbReference type="Proteomes" id="UP000249873">
    <property type="component" value="Chromosome"/>
</dbReference>
<evidence type="ECO:0000256" key="2">
    <source>
        <dbReference type="PIRSR" id="PIRSR005211-1"/>
    </source>
</evidence>
<dbReference type="InterPro" id="IPR029058">
    <property type="entry name" value="AB_hydrolase_fold"/>
</dbReference>